<keyword evidence="2" id="KW-0479">Metal-binding</keyword>
<evidence type="ECO:0000256" key="8">
    <source>
        <dbReference type="ARBA" id="ARBA00023163"/>
    </source>
</evidence>
<dbReference type="PROSITE" id="PS50157">
    <property type="entry name" value="ZINC_FINGER_C2H2_2"/>
    <property type="match status" value="3"/>
</dbReference>
<evidence type="ECO:0000256" key="3">
    <source>
        <dbReference type="ARBA" id="ARBA00022737"/>
    </source>
</evidence>
<organism evidence="12 13">
    <name type="scientific">Pelobates cultripes</name>
    <name type="common">Western spadefoot toad</name>
    <dbReference type="NCBI Taxonomy" id="61616"/>
    <lineage>
        <taxon>Eukaryota</taxon>
        <taxon>Metazoa</taxon>
        <taxon>Chordata</taxon>
        <taxon>Craniata</taxon>
        <taxon>Vertebrata</taxon>
        <taxon>Euteleostomi</taxon>
        <taxon>Amphibia</taxon>
        <taxon>Batrachia</taxon>
        <taxon>Anura</taxon>
        <taxon>Pelobatoidea</taxon>
        <taxon>Pelobatidae</taxon>
        <taxon>Pelobates</taxon>
    </lineage>
</organism>
<dbReference type="FunFam" id="3.30.160.60:FF:000149">
    <property type="entry name" value="Zinc finger protein 569"/>
    <property type="match status" value="1"/>
</dbReference>
<accession>A0AAD1WRR2</accession>
<keyword evidence="4 10" id="KW-0863">Zinc-finger</keyword>
<proteinExistence type="predicted"/>
<comment type="subcellular location">
    <subcellularLocation>
        <location evidence="1">Nucleus</location>
    </subcellularLocation>
</comment>
<evidence type="ECO:0000313" key="12">
    <source>
        <dbReference type="EMBL" id="CAH2319446.1"/>
    </source>
</evidence>
<dbReference type="SUPFAM" id="SSF57667">
    <property type="entry name" value="beta-beta-alpha zinc fingers"/>
    <property type="match status" value="2"/>
</dbReference>
<keyword evidence="8" id="KW-0804">Transcription</keyword>
<dbReference type="Gene3D" id="3.30.160.60">
    <property type="entry name" value="Classic Zinc Finger"/>
    <property type="match status" value="3"/>
</dbReference>
<dbReference type="Pfam" id="PF00096">
    <property type="entry name" value="zf-C2H2"/>
    <property type="match status" value="3"/>
</dbReference>
<keyword evidence="13" id="KW-1185">Reference proteome</keyword>
<keyword evidence="9" id="KW-0539">Nucleus</keyword>
<evidence type="ECO:0000256" key="9">
    <source>
        <dbReference type="ARBA" id="ARBA00023242"/>
    </source>
</evidence>
<dbReference type="PROSITE" id="PS00028">
    <property type="entry name" value="ZINC_FINGER_C2H2_1"/>
    <property type="match status" value="3"/>
</dbReference>
<reference evidence="12" key="1">
    <citation type="submission" date="2022-03" db="EMBL/GenBank/DDBJ databases">
        <authorList>
            <person name="Alioto T."/>
            <person name="Alioto T."/>
            <person name="Gomez Garrido J."/>
        </authorList>
    </citation>
    <scope>NUCLEOTIDE SEQUENCE</scope>
</reference>
<dbReference type="Proteomes" id="UP001295444">
    <property type="component" value="Chromosome 10"/>
</dbReference>
<dbReference type="FunFam" id="3.30.160.60:FF:000446">
    <property type="entry name" value="Zinc finger protein"/>
    <property type="match status" value="1"/>
</dbReference>
<dbReference type="PANTHER" id="PTHR24394">
    <property type="entry name" value="ZINC FINGER PROTEIN"/>
    <property type="match status" value="1"/>
</dbReference>
<protein>
    <submittedName>
        <fullName evidence="12">Zinc finger 581-like</fullName>
    </submittedName>
</protein>
<keyword evidence="5" id="KW-0862">Zinc</keyword>
<feature type="domain" description="C2H2-type" evidence="11">
    <location>
        <begin position="384"/>
        <end position="411"/>
    </location>
</feature>
<evidence type="ECO:0000256" key="7">
    <source>
        <dbReference type="ARBA" id="ARBA00023125"/>
    </source>
</evidence>
<dbReference type="InterPro" id="IPR013087">
    <property type="entry name" value="Znf_C2H2_type"/>
</dbReference>
<dbReference type="AlphaFoldDB" id="A0AAD1WRR2"/>
<feature type="domain" description="C2H2-type" evidence="11">
    <location>
        <begin position="356"/>
        <end position="383"/>
    </location>
</feature>
<dbReference type="GO" id="GO:0005634">
    <property type="term" value="C:nucleus"/>
    <property type="evidence" value="ECO:0007669"/>
    <property type="project" value="UniProtKB-SubCell"/>
</dbReference>
<dbReference type="GO" id="GO:0000981">
    <property type="term" value="F:DNA-binding transcription factor activity, RNA polymerase II-specific"/>
    <property type="evidence" value="ECO:0007669"/>
    <property type="project" value="TreeGrafter"/>
</dbReference>
<evidence type="ECO:0000256" key="2">
    <source>
        <dbReference type="ARBA" id="ARBA00022723"/>
    </source>
</evidence>
<evidence type="ECO:0000256" key="4">
    <source>
        <dbReference type="ARBA" id="ARBA00022771"/>
    </source>
</evidence>
<gene>
    <name evidence="12" type="ORF">PECUL_23A013942</name>
</gene>
<evidence type="ECO:0000256" key="6">
    <source>
        <dbReference type="ARBA" id="ARBA00023015"/>
    </source>
</evidence>
<evidence type="ECO:0000313" key="13">
    <source>
        <dbReference type="Proteomes" id="UP001295444"/>
    </source>
</evidence>
<keyword evidence="3" id="KW-0677">Repeat</keyword>
<name>A0AAD1WRR2_PELCU</name>
<dbReference type="GO" id="GO:0003677">
    <property type="term" value="F:DNA binding"/>
    <property type="evidence" value="ECO:0007669"/>
    <property type="project" value="UniProtKB-KW"/>
</dbReference>
<dbReference type="EMBL" id="OW240921">
    <property type="protein sequence ID" value="CAH2319446.1"/>
    <property type="molecule type" value="Genomic_DNA"/>
</dbReference>
<keyword evidence="6" id="KW-0805">Transcription regulation</keyword>
<sequence>MDSDIWKMAPPSFTFVKNRDDNVVHKTLHVSHSNYLNKEKIQKRPNQLKLNEDSGATLSLRGQDRTKGKPHYKESSVSFINKCTEKKWITWKSESMEHIQTVKLNPGQDVEIAPMPSFVNESKDGSHTCFSRIDEKNMSRHNFKLRHYNPTEIKVPTSVPFKRNKAHVNKYPLPNETIFNNTNPCEESNRSLGIPLYNPSKNNTIQKNNSYQGDTIETQEKINPVHKMDTVDQKVYDKPFCSTDLPTGSYPYKETSIDITQKTGFNKCIKVQREKIFSSTLSQDIITVETKVNKQKDSPEENSTYRRFLLIDNQGLPYTMVVEEPELTQTSKLSSETSADVKHIVTSRSLAPRKVYTCPVCFRIFEYLSYLQRHSIAHSQQKPHMCTICGKTFKRTSHLTRHKYIHFGGKLFQCQVCQHRFRDTGELTRHQKIHTFENHHQSDLCHRHFGDQTTLQHHIDSKHAK</sequence>
<evidence type="ECO:0000256" key="5">
    <source>
        <dbReference type="ARBA" id="ARBA00022833"/>
    </source>
</evidence>
<dbReference type="SMART" id="SM00355">
    <property type="entry name" value="ZnF_C2H2"/>
    <property type="match status" value="4"/>
</dbReference>
<dbReference type="PANTHER" id="PTHR24394:SF48">
    <property type="entry name" value="ZINC FINGER PROTEIN 771"/>
    <property type="match status" value="1"/>
</dbReference>
<evidence type="ECO:0000256" key="10">
    <source>
        <dbReference type="PROSITE-ProRule" id="PRU00042"/>
    </source>
</evidence>
<dbReference type="GO" id="GO:0008270">
    <property type="term" value="F:zinc ion binding"/>
    <property type="evidence" value="ECO:0007669"/>
    <property type="project" value="UniProtKB-KW"/>
</dbReference>
<evidence type="ECO:0000256" key="1">
    <source>
        <dbReference type="ARBA" id="ARBA00004123"/>
    </source>
</evidence>
<feature type="domain" description="C2H2-type" evidence="11">
    <location>
        <begin position="412"/>
        <end position="439"/>
    </location>
</feature>
<keyword evidence="7" id="KW-0238">DNA-binding</keyword>
<evidence type="ECO:0000259" key="11">
    <source>
        <dbReference type="PROSITE" id="PS50157"/>
    </source>
</evidence>
<dbReference type="InterPro" id="IPR036236">
    <property type="entry name" value="Znf_C2H2_sf"/>
</dbReference>